<reference evidence="2 3" key="1">
    <citation type="submission" date="2021-03" db="EMBL/GenBank/DDBJ databases">
        <authorList>
            <person name="Shang D.-D."/>
            <person name="Du Z.-J."/>
            <person name="Chen G.-J."/>
        </authorList>
    </citation>
    <scope>NUCLEOTIDE SEQUENCE [LARGE SCALE GENOMIC DNA]</scope>
    <source>
        <strain evidence="2 3">F1192</strain>
    </source>
</reference>
<name>A0ABS3NPV5_9GAMM</name>
<gene>
    <name evidence="2" type="ORF">J3492_09585</name>
</gene>
<dbReference type="InterPro" id="IPR057271">
    <property type="entry name" value="YagK_YfjJ_C"/>
</dbReference>
<organism evidence="2 3">
    <name type="scientific">Psychrobacter coccoides</name>
    <dbReference type="NCBI Taxonomy" id="2818440"/>
    <lineage>
        <taxon>Bacteria</taxon>
        <taxon>Pseudomonadati</taxon>
        <taxon>Pseudomonadota</taxon>
        <taxon>Gammaproteobacteria</taxon>
        <taxon>Moraxellales</taxon>
        <taxon>Moraxellaceae</taxon>
        <taxon>Psychrobacter</taxon>
    </lineage>
</organism>
<sequence length="300" mass="35297">MIYSPVNHSQLISNVDRLVRDILFGTINFQQIKSQLNEFYYSFMISLDFEFRYSKPIQAFIETTNIVIGDAYAYNVFWNDEKTVHFIRLLSGYEKAIKKDYSAWRYQSNQNGRSLETNIRTLISDHSRLLFVRVDLKYIRDLSYHITIRDFDFHMKKLRDAIHNGDTCFTHLLRYAWSLEQGEDNGGFHCHLLLIFDGSRHYKDSYLADQVGQKWREITEGVGYCFILNTKEYKEDLARYGKLGIGMIHRNNLQEVENAVNAALYLTRPDKRDGSYQRLKVSLPNMKSFGQSRLSSKVND</sequence>
<evidence type="ECO:0000313" key="2">
    <source>
        <dbReference type="EMBL" id="MBO1531459.1"/>
    </source>
</evidence>
<keyword evidence="3" id="KW-1185">Reference proteome</keyword>
<protein>
    <submittedName>
        <fullName evidence="2">Inovirus-type Gp2 protein</fullName>
    </submittedName>
</protein>
<dbReference type="RefSeq" id="WP_207991831.1">
    <property type="nucleotide sequence ID" value="NZ_JAGBKM010000017.1"/>
</dbReference>
<comment type="caution">
    <text evidence="2">The sequence shown here is derived from an EMBL/GenBank/DDBJ whole genome shotgun (WGS) entry which is preliminary data.</text>
</comment>
<dbReference type="Proteomes" id="UP000664554">
    <property type="component" value="Unassembled WGS sequence"/>
</dbReference>
<evidence type="ECO:0000313" key="3">
    <source>
        <dbReference type="Proteomes" id="UP000664554"/>
    </source>
</evidence>
<dbReference type="Pfam" id="PF11726">
    <property type="entry name" value="YagK_YfjJ_C"/>
    <property type="match status" value="1"/>
</dbReference>
<dbReference type="EMBL" id="JAGBKM010000017">
    <property type="protein sequence ID" value="MBO1531459.1"/>
    <property type="molecule type" value="Genomic_DNA"/>
</dbReference>
<evidence type="ECO:0000259" key="1">
    <source>
        <dbReference type="Pfam" id="PF11726"/>
    </source>
</evidence>
<feature type="domain" description="YagK/YfjJ C-terminal" evidence="1">
    <location>
        <begin position="124"/>
        <end position="219"/>
    </location>
</feature>
<proteinExistence type="predicted"/>
<accession>A0ABS3NPV5</accession>